<dbReference type="OrthoDB" id="2157530at2759"/>
<dbReference type="Proteomes" id="UP000566819">
    <property type="component" value="Unassembled WGS sequence"/>
</dbReference>
<dbReference type="InterPro" id="IPR052895">
    <property type="entry name" value="HetReg/Transcr_Mod"/>
</dbReference>
<dbReference type="PANTHER" id="PTHR24148:SF73">
    <property type="entry name" value="HET DOMAIN PROTEIN (AFU_ORTHOLOGUE AFUA_8G01020)"/>
    <property type="match status" value="1"/>
</dbReference>
<dbReference type="Pfam" id="PF06985">
    <property type="entry name" value="HET"/>
    <property type="match status" value="1"/>
</dbReference>
<evidence type="ECO:0000313" key="2">
    <source>
        <dbReference type="EMBL" id="KAF4629583.1"/>
    </source>
</evidence>
<evidence type="ECO:0000259" key="1">
    <source>
        <dbReference type="Pfam" id="PF06985"/>
    </source>
</evidence>
<organism evidence="2 3">
    <name type="scientific">Cudoniella acicularis</name>
    <dbReference type="NCBI Taxonomy" id="354080"/>
    <lineage>
        <taxon>Eukaryota</taxon>
        <taxon>Fungi</taxon>
        <taxon>Dikarya</taxon>
        <taxon>Ascomycota</taxon>
        <taxon>Pezizomycotina</taxon>
        <taxon>Leotiomycetes</taxon>
        <taxon>Helotiales</taxon>
        <taxon>Tricladiaceae</taxon>
        <taxon>Cudoniella</taxon>
    </lineage>
</organism>
<dbReference type="EMBL" id="JAAMPI010000656">
    <property type="protein sequence ID" value="KAF4629583.1"/>
    <property type="molecule type" value="Genomic_DNA"/>
</dbReference>
<keyword evidence="3" id="KW-1185">Reference proteome</keyword>
<accession>A0A8H4RIG5</accession>
<protein>
    <recommendedName>
        <fullName evidence="1">Heterokaryon incompatibility domain-containing protein</fullName>
    </recommendedName>
</protein>
<dbReference type="AlphaFoldDB" id="A0A8H4RIG5"/>
<proteinExistence type="predicted"/>
<evidence type="ECO:0000313" key="3">
    <source>
        <dbReference type="Proteomes" id="UP000566819"/>
    </source>
</evidence>
<comment type="caution">
    <text evidence="2">The sequence shown here is derived from an EMBL/GenBank/DDBJ whole genome shotgun (WGS) entry which is preliminary data.</text>
</comment>
<name>A0A8H4RIG5_9HELO</name>
<dbReference type="InterPro" id="IPR010730">
    <property type="entry name" value="HET"/>
</dbReference>
<reference evidence="2 3" key="1">
    <citation type="submission" date="2020-03" db="EMBL/GenBank/DDBJ databases">
        <title>Draft Genome Sequence of Cudoniella acicularis.</title>
        <authorList>
            <person name="Buettner E."/>
            <person name="Kellner H."/>
        </authorList>
    </citation>
    <scope>NUCLEOTIDE SEQUENCE [LARGE SCALE GENOMIC DNA]</scope>
    <source>
        <strain evidence="2 3">DSM 108380</strain>
    </source>
</reference>
<feature type="domain" description="Heterokaryon incompatibility" evidence="1">
    <location>
        <begin position="53"/>
        <end position="186"/>
    </location>
</feature>
<sequence>MGDRNNYQYSSFTESDAIRLIVLSPSEDFEADVHCSLEHTSLSEVDYDIAYHYVALSYVWGDSKNRAIIWIDRKSLNITASLESALRHIRHKDKTIRLWADAVCINQEDIEERNQQVSQMGAIYKAAAHTVIFLGQSTPESDQVFRTSVVTSRFTDESLQDTSVIESIYHDVLARPWFTRVWILQELVFSVNAWVQCGLIRIKWSDFLREVHLCMSQKKDLENAKYILLDGMDTLHWRLHGRKLEARHEVQTGDCLLEILASRRGLGATDPRDMIYAHLGVAARLEYLPDVGTLIPIDYGKTCEQIYEEVALQIISWQMSLTILNHLENSAPENRWKGLPSWAPDWSCPKASVQSFFLHKQSRKQCKISTLMPHTIAIPGYLCGTIKCIVSKFTTPFNLDLDILENSASGVIATELNLPNSEVDSEVAKFFPHLLRLFSEFMPPSDGNSSPASVLTKDRDGVERITEPISEYSNYDPQSDEWPEFAECIGKKRCKTCKLDDKAILPILQVLSDIYLRGDAFAFLTNGLVVAVTNLAQIGDQVCMLDESCVGVLTTLRALDADRSFDEMIMDDIKSQIGGELEFFWGGELKGVEHFRYVGSQEALLGPEHEDDFTYFFPGGSYGRGRYHKYLAFVLH</sequence>
<gene>
    <name evidence="2" type="ORF">G7Y89_g8567</name>
</gene>
<dbReference type="PANTHER" id="PTHR24148">
    <property type="entry name" value="ANKYRIN REPEAT DOMAIN-CONTAINING PROTEIN 39 HOMOLOG-RELATED"/>
    <property type="match status" value="1"/>
</dbReference>